<dbReference type="Proteomes" id="UP001530377">
    <property type="component" value="Unassembled WGS sequence"/>
</dbReference>
<name>A0ABD3R8C8_9STRA</name>
<protein>
    <recommendedName>
        <fullName evidence="9">Hexosyltransferase</fullName>
    </recommendedName>
</protein>
<evidence type="ECO:0008006" key="9">
    <source>
        <dbReference type="Google" id="ProtNLM"/>
    </source>
</evidence>
<keyword evidence="8" id="KW-1185">Reference proteome</keyword>
<organism evidence="7 8">
    <name type="scientific">Cyclostephanos tholiformis</name>
    <dbReference type="NCBI Taxonomy" id="382380"/>
    <lineage>
        <taxon>Eukaryota</taxon>
        <taxon>Sar</taxon>
        <taxon>Stramenopiles</taxon>
        <taxon>Ochrophyta</taxon>
        <taxon>Bacillariophyta</taxon>
        <taxon>Coscinodiscophyceae</taxon>
        <taxon>Thalassiosirophycidae</taxon>
        <taxon>Stephanodiscales</taxon>
        <taxon>Stephanodiscaceae</taxon>
        <taxon>Cyclostephanos</taxon>
    </lineage>
</organism>
<evidence type="ECO:0000256" key="4">
    <source>
        <dbReference type="ARBA" id="ARBA00022968"/>
    </source>
</evidence>
<dbReference type="PANTHER" id="PTHR23033:SF14">
    <property type="entry name" value="GLYCOPROTEIN-N-ACETYLGALACTOSAMINE 3-BETA-GALACTOSYLTRANSFERASE 1-RELATED"/>
    <property type="match status" value="1"/>
</dbReference>
<proteinExistence type="inferred from homology"/>
<dbReference type="Gene3D" id="3.90.550.50">
    <property type="match status" value="1"/>
</dbReference>
<evidence type="ECO:0000256" key="1">
    <source>
        <dbReference type="ARBA" id="ARBA00004606"/>
    </source>
</evidence>
<dbReference type="EMBL" id="JALLPB020000853">
    <property type="protein sequence ID" value="KAL3806246.1"/>
    <property type="molecule type" value="Genomic_DNA"/>
</dbReference>
<evidence type="ECO:0000256" key="5">
    <source>
        <dbReference type="ARBA" id="ARBA00022989"/>
    </source>
</evidence>
<keyword evidence="5" id="KW-1133">Transmembrane helix</keyword>
<evidence type="ECO:0000313" key="7">
    <source>
        <dbReference type="EMBL" id="KAL3806246.1"/>
    </source>
</evidence>
<dbReference type="GO" id="GO:0016020">
    <property type="term" value="C:membrane"/>
    <property type="evidence" value="ECO:0007669"/>
    <property type="project" value="UniProtKB-SubCell"/>
</dbReference>
<comment type="similarity">
    <text evidence="2">Belongs to the glycosyltransferase 31 family. Beta3-Gal-T subfamily.</text>
</comment>
<accession>A0ABD3R8C8</accession>
<reference evidence="7 8" key="1">
    <citation type="submission" date="2024-10" db="EMBL/GenBank/DDBJ databases">
        <title>Updated reference genomes for cyclostephanoid diatoms.</title>
        <authorList>
            <person name="Roberts W.R."/>
            <person name="Alverson A.J."/>
        </authorList>
    </citation>
    <scope>NUCLEOTIDE SEQUENCE [LARGE SCALE GENOMIC DNA]</scope>
    <source>
        <strain evidence="7 8">AJA228-03</strain>
    </source>
</reference>
<dbReference type="PANTHER" id="PTHR23033">
    <property type="entry name" value="BETA1,3-GALACTOSYLTRANSFERASE"/>
    <property type="match status" value="1"/>
</dbReference>
<comment type="subcellular location">
    <subcellularLocation>
        <location evidence="1">Membrane</location>
        <topology evidence="1">Single-pass type II membrane protein</topology>
    </subcellularLocation>
</comment>
<sequence>MVTCNKRVIAFVAITILCIKGLLIDHSHSVGSNVPPLDASPPSSSIVLDPADVIARRRNMTLFPPPLDHPFAGARDANGRWGYVADPTSLREHVLGRYRRRIGDAHATYEDMIGARYMIFDDGVGDENGGINETDQVCRTPPGHGIEGEGGWDVLANRIVVGERGVPLPKSPNDPREPPNGWEWGEMARYPARDDPQYYNGPEPPRIFCGMYTYHKRHYLLKAASESWAFHCDGFLAFSDVTDPTMGAVDLPHHGTEFYGNMWQKVRSIWCYIYTNYYNDFDYFHLAGDDTLMIVENLRNYLWSIDDDNGTKPLYLGGLYMTQNIRACWGGPGYTLNRVTLKWLVTEAFSKPDIRVDSGEDRIMGFTLRPYVRCYDTRDANGGKRYLGNSPSSYGRSCDDGHCDPNNHRDQTRLDYAWRNLTGVNLISSQVVSFHLLRNQVMLKRVHAILYKTCPNGTVLADALELV</sequence>
<dbReference type="AlphaFoldDB" id="A0ABD3R8C8"/>
<keyword evidence="4" id="KW-0735">Signal-anchor</keyword>
<evidence type="ECO:0000313" key="8">
    <source>
        <dbReference type="Proteomes" id="UP001530377"/>
    </source>
</evidence>
<evidence type="ECO:0000256" key="3">
    <source>
        <dbReference type="ARBA" id="ARBA00022692"/>
    </source>
</evidence>
<evidence type="ECO:0000256" key="2">
    <source>
        <dbReference type="ARBA" id="ARBA00006462"/>
    </source>
</evidence>
<gene>
    <name evidence="7" type="ORF">ACHAXA_010143</name>
</gene>
<keyword evidence="6" id="KW-0472">Membrane</keyword>
<keyword evidence="3" id="KW-0812">Transmembrane</keyword>
<comment type="caution">
    <text evidence="7">The sequence shown here is derived from an EMBL/GenBank/DDBJ whole genome shotgun (WGS) entry which is preliminary data.</text>
</comment>
<dbReference type="InterPro" id="IPR026050">
    <property type="entry name" value="C1GALT1/C1GALT1_chp1"/>
</dbReference>
<evidence type="ECO:0000256" key="6">
    <source>
        <dbReference type="ARBA" id="ARBA00023136"/>
    </source>
</evidence>